<dbReference type="RefSeq" id="WP_253870484.1">
    <property type="nucleotide sequence ID" value="NZ_BAABHM010000006.1"/>
</dbReference>
<evidence type="ECO:0000313" key="2">
    <source>
        <dbReference type="Proteomes" id="UP001500843"/>
    </source>
</evidence>
<sequence>MDLELTDRRHSPSGGRLWVPFEGDERFNPQWWNELKTWSAKYTYVSGSVDGVEVARAELDHMVDFGEYVGVPALGIRALEVQFIEVATSHRGSGIGTQFVRQLAVRHTDRVLVAFSESADEFWASLGWTRYDHPEGWPWYRPLFIQPE</sequence>
<dbReference type="Gene3D" id="3.40.630.30">
    <property type="match status" value="1"/>
</dbReference>
<dbReference type="Proteomes" id="UP001500843">
    <property type="component" value="Unassembled WGS sequence"/>
</dbReference>
<dbReference type="EMBL" id="BAABHM010000006">
    <property type="protein sequence ID" value="GAA4694189.1"/>
    <property type="molecule type" value="Genomic_DNA"/>
</dbReference>
<dbReference type="InterPro" id="IPR016181">
    <property type="entry name" value="Acyl_CoA_acyltransferase"/>
</dbReference>
<protein>
    <recommendedName>
        <fullName evidence="3">Acetyltransferase (GNAT) family protein</fullName>
    </recommendedName>
</protein>
<evidence type="ECO:0008006" key="3">
    <source>
        <dbReference type="Google" id="ProtNLM"/>
    </source>
</evidence>
<evidence type="ECO:0000313" key="1">
    <source>
        <dbReference type="EMBL" id="GAA4694189.1"/>
    </source>
</evidence>
<keyword evidence="2" id="KW-1185">Reference proteome</keyword>
<dbReference type="SUPFAM" id="SSF55729">
    <property type="entry name" value="Acyl-CoA N-acyltransferases (Nat)"/>
    <property type="match status" value="1"/>
</dbReference>
<name>A0ABP8WTD9_9MICO</name>
<comment type="caution">
    <text evidence="1">The sequence shown here is derived from an EMBL/GenBank/DDBJ whole genome shotgun (WGS) entry which is preliminary data.</text>
</comment>
<proteinExistence type="predicted"/>
<organism evidence="1 2">
    <name type="scientific">Promicromonospora umidemergens</name>
    <dbReference type="NCBI Taxonomy" id="629679"/>
    <lineage>
        <taxon>Bacteria</taxon>
        <taxon>Bacillati</taxon>
        <taxon>Actinomycetota</taxon>
        <taxon>Actinomycetes</taxon>
        <taxon>Micrococcales</taxon>
        <taxon>Promicromonosporaceae</taxon>
        <taxon>Promicromonospora</taxon>
    </lineage>
</organism>
<reference evidence="2" key="1">
    <citation type="journal article" date="2019" name="Int. J. Syst. Evol. Microbiol.">
        <title>The Global Catalogue of Microorganisms (GCM) 10K type strain sequencing project: providing services to taxonomists for standard genome sequencing and annotation.</title>
        <authorList>
            <consortium name="The Broad Institute Genomics Platform"/>
            <consortium name="The Broad Institute Genome Sequencing Center for Infectious Disease"/>
            <person name="Wu L."/>
            <person name="Ma J."/>
        </authorList>
    </citation>
    <scope>NUCLEOTIDE SEQUENCE [LARGE SCALE GENOMIC DNA]</scope>
    <source>
        <strain evidence="2">JCM 17975</strain>
    </source>
</reference>
<accession>A0ABP8WTD9</accession>
<gene>
    <name evidence="1" type="ORF">GCM10023198_12340</name>
</gene>